<evidence type="ECO:0000256" key="1">
    <source>
        <dbReference type="SAM" id="SignalP"/>
    </source>
</evidence>
<feature type="domain" description="Transferrin-binding protein B C-lobe/N-lobe beta-barrel" evidence="2">
    <location>
        <begin position="169"/>
        <end position="299"/>
    </location>
</feature>
<dbReference type="EMBL" id="CP016895">
    <property type="protein sequence ID" value="AOA57759.1"/>
    <property type="molecule type" value="Genomic_DNA"/>
</dbReference>
<dbReference type="NCBIfam" id="NF041636">
    <property type="entry name" value="slam_lipo"/>
    <property type="match status" value="1"/>
</dbReference>
<evidence type="ECO:0000259" key="2">
    <source>
        <dbReference type="Pfam" id="PF01298"/>
    </source>
</evidence>
<proteinExistence type="predicted"/>
<dbReference type="Pfam" id="PF01298">
    <property type="entry name" value="TbpB_B_D"/>
    <property type="match status" value="1"/>
</dbReference>
<dbReference type="Proteomes" id="UP000093391">
    <property type="component" value="Chromosome"/>
</dbReference>
<evidence type="ECO:0000313" key="5">
    <source>
        <dbReference type="Proteomes" id="UP000093391"/>
    </source>
</evidence>
<dbReference type="InterPro" id="IPR001677">
    <property type="entry name" value="TbpB_B_D"/>
</dbReference>
<dbReference type="Pfam" id="PF22828">
    <property type="entry name" value="HphA_N"/>
    <property type="match status" value="1"/>
</dbReference>
<sequence>MQFNKVLLATFVAAAAASAHANVVGNSSNLEKIKVGAVGTDINHTGDVVGAPAIAVINNGVNAAPVTNKFVDLSSLRGMADKWYSKMTTNLGGLDSSGIVQLDFNKWNLPKPVPDHSVLGKFSYQQIQLDPNNASQSVFFGEWHQGSTTSAADNTRTVFYVGSTDNLSLPTSGTATYQVTGINQYNGAVNSVISGWTGNGTTAAPQDVLTGTLVADFGAKSLTTESALTRAVAKQGAANTILIAAKIANNGGFTGTAVANGSVIGKTDGSFFGPNAAALAGNATFAGNQQLNTAFGGQKAQ</sequence>
<organism evidence="4 5">
    <name type="scientific">Acinetobacter larvae</name>
    <dbReference type="NCBI Taxonomy" id="1789224"/>
    <lineage>
        <taxon>Bacteria</taxon>
        <taxon>Pseudomonadati</taxon>
        <taxon>Pseudomonadota</taxon>
        <taxon>Gammaproteobacteria</taxon>
        <taxon>Moraxellales</taxon>
        <taxon>Moraxellaceae</taxon>
        <taxon>Acinetobacter</taxon>
    </lineage>
</organism>
<accession>A0A1B2LY02</accession>
<feature type="signal peptide" evidence="1">
    <location>
        <begin position="1"/>
        <end position="21"/>
    </location>
</feature>
<keyword evidence="5" id="KW-1185">Reference proteome</keyword>
<name>A0A1B2LY02_9GAMM</name>
<feature type="domain" description="HphA N-terminal heme-binding" evidence="3">
    <location>
        <begin position="19"/>
        <end position="155"/>
    </location>
</feature>
<dbReference type="KEGG" id="ala:BFG52_04895"/>
<gene>
    <name evidence="4" type="ORF">BFG52_04895</name>
</gene>
<dbReference type="STRING" id="1789224.BFG52_04895"/>
<feature type="chain" id="PRO_5008539889" evidence="1">
    <location>
        <begin position="22"/>
        <end position="301"/>
    </location>
</feature>
<dbReference type="InterPro" id="IPR011250">
    <property type="entry name" value="OMP/PagP_B-barrel"/>
</dbReference>
<keyword evidence="1" id="KW-0732">Signal</keyword>
<dbReference type="AlphaFoldDB" id="A0A1B2LY02"/>
<dbReference type="InterPro" id="IPR054535">
    <property type="entry name" value="HphA_N"/>
</dbReference>
<reference evidence="4 5" key="1">
    <citation type="submission" date="2016-08" db="EMBL/GenBank/DDBJ databases">
        <authorList>
            <person name="Seilhamer J.J."/>
        </authorList>
    </citation>
    <scope>NUCLEOTIDE SEQUENCE [LARGE SCALE GENOMIC DNA]</scope>
    <source>
        <strain evidence="4 5">BRTC-1</strain>
    </source>
</reference>
<dbReference type="Gene3D" id="2.40.160.90">
    <property type="match status" value="1"/>
</dbReference>
<evidence type="ECO:0000313" key="4">
    <source>
        <dbReference type="EMBL" id="AOA57759.1"/>
    </source>
</evidence>
<evidence type="ECO:0000259" key="3">
    <source>
        <dbReference type="Pfam" id="PF22828"/>
    </source>
</evidence>
<dbReference type="SUPFAM" id="SSF56925">
    <property type="entry name" value="OMPA-like"/>
    <property type="match status" value="1"/>
</dbReference>
<dbReference type="InterPro" id="IPR054843">
    <property type="entry name" value="Slam_hemophilin_C"/>
</dbReference>
<protein>
    <submittedName>
        <fullName evidence="4">Uncharacterized protein</fullName>
    </submittedName>
</protein>